<reference evidence="3" key="1">
    <citation type="submission" date="2022-06" db="EMBL/GenBank/DDBJ databases">
        <title>Gracilimonas sp. CAU 1638 isolated from sea sediment.</title>
        <authorList>
            <person name="Kim W."/>
        </authorList>
    </citation>
    <scope>NUCLEOTIDE SEQUENCE</scope>
    <source>
        <strain evidence="3">CAU 1638</strain>
    </source>
</reference>
<evidence type="ECO:0000259" key="2">
    <source>
        <dbReference type="PROSITE" id="PS50937"/>
    </source>
</evidence>
<keyword evidence="1" id="KW-0238">DNA-binding</keyword>
<dbReference type="Gene3D" id="1.10.1660.10">
    <property type="match status" value="1"/>
</dbReference>
<dbReference type="PANTHER" id="PTHR30204:SF15">
    <property type="entry name" value="BLL5018 PROTEIN"/>
    <property type="match status" value="1"/>
</dbReference>
<feature type="domain" description="HTH merR-type" evidence="2">
    <location>
        <begin position="5"/>
        <end position="75"/>
    </location>
</feature>
<dbReference type="SUPFAM" id="SSF46955">
    <property type="entry name" value="Putative DNA-binding domain"/>
    <property type="match status" value="1"/>
</dbReference>
<comment type="caution">
    <text evidence="3">The sequence shown here is derived from an EMBL/GenBank/DDBJ whole genome shotgun (WGS) entry which is preliminary data.</text>
</comment>
<dbReference type="InterPro" id="IPR047057">
    <property type="entry name" value="MerR_fam"/>
</dbReference>
<dbReference type="RefSeq" id="WP_255135077.1">
    <property type="nucleotide sequence ID" value="NZ_JANDBC010000002.1"/>
</dbReference>
<gene>
    <name evidence="3" type="ORF">NM125_11510</name>
</gene>
<dbReference type="Proteomes" id="UP001139125">
    <property type="component" value="Unassembled WGS sequence"/>
</dbReference>
<dbReference type="PANTHER" id="PTHR30204">
    <property type="entry name" value="REDOX-CYCLING DRUG-SENSING TRANSCRIPTIONAL ACTIVATOR SOXR"/>
    <property type="match status" value="1"/>
</dbReference>
<proteinExistence type="predicted"/>
<name>A0A9X2L4L1_9BACT</name>
<keyword evidence="4" id="KW-1185">Reference proteome</keyword>
<dbReference type="InterPro" id="IPR000551">
    <property type="entry name" value="MerR-type_HTH_dom"/>
</dbReference>
<evidence type="ECO:0000256" key="1">
    <source>
        <dbReference type="ARBA" id="ARBA00023125"/>
    </source>
</evidence>
<dbReference type="EMBL" id="JANDBC010000002">
    <property type="protein sequence ID" value="MCP9292202.1"/>
    <property type="molecule type" value="Genomic_DNA"/>
</dbReference>
<dbReference type="AlphaFoldDB" id="A0A9X2L4L1"/>
<protein>
    <submittedName>
        <fullName evidence="3">MerR family transcriptional regulator</fullName>
    </submittedName>
</protein>
<dbReference type="PROSITE" id="PS50937">
    <property type="entry name" value="HTH_MERR_2"/>
    <property type="match status" value="1"/>
</dbReference>
<evidence type="ECO:0000313" key="4">
    <source>
        <dbReference type="Proteomes" id="UP001139125"/>
    </source>
</evidence>
<dbReference type="GO" id="GO:0003677">
    <property type="term" value="F:DNA binding"/>
    <property type="evidence" value="ECO:0007669"/>
    <property type="project" value="UniProtKB-KW"/>
</dbReference>
<organism evidence="3 4">
    <name type="scientific">Gracilimonas sediminicola</name>
    <dbReference type="NCBI Taxonomy" id="2952158"/>
    <lineage>
        <taxon>Bacteria</taxon>
        <taxon>Pseudomonadati</taxon>
        <taxon>Balneolota</taxon>
        <taxon>Balneolia</taxon>
        <taxon>Balneolales</taxon>
        <taxon>Balneolaceae</taxon>
        <taxon>Gracilimonas</taxon>
    </lineage>
</organism>
<dbReference type="InterPro" id="IPR009061">
    <property type="entry name" value="DNA-bd_dom_put_sf"/>
</dbReference>
<dbReference type="GO" id="GO:0003700">
    <property type="term" value="F:DNA-binding transcription factor activity"/>
    <property type="evidence" value="ECO:0007669"/>
    <property type="project" value="InterPro"/>
</dbReference>
<dbReference type="SMART" id="SM00422">
    <property type="entry name" value="HTH_MERR"/>
    <property type="match status" value="1"/>
</dbReference>
<evidence type="ECO:0000313" key="3">
    <source>
        <dbReference type="EMBL" id="MCP9292202.1"/>
    </source>
</evidence>
<accession>A0A9X2L4L1</accession>
<sequence length="106" mass="12335">MKKLYYSMGEVSKLTGLEPHVLRNWEKTYTELSPKKNSAGNRVYKEQELALIFKIKELLHDKKYSSEGVQEILREGEIKDAPPLSAEARKDLNEIKVFLNDLLERL</sequence>
<dbReference type="Pfam" id="PF13411">
    <property type="entry name" value="MerR_1"/>
    <property type="match status" value="1"/>
</dbReference>